<dbReference type="AlphaFoldDB" id="A0AAE2CH60"/>
<sequence>MFYVRSAYSLLLESKAHRRTSSTRLFFPYDDPRKLWRCLWSAPVPHRVKVLAWRIYRGAIATQDTLARHSRDVDTRCVICDVEVESMRHVFPGLSFWSGSMRCFSSAAANGVGVGGQCSRVDV</sequence>
<protein>
    <recommendedName>
        <fullName evidence="1">Reverse transcriptase zinc-binding domain-containing protein</fullName>
    </recommendedName>
</protein>
<organism evidence="2 3">
    <name type="scientific">Sesamum alatum</name>
    <dbReference type="NCBI Taxonomy" id="300844"/>
    <lineage>
        <taxon>Eukaryota</taxon>
        <taxon>Viridiplantae</taxon>
        <taxon>Streptophyta</taxon>
        <taxon>Embryophyta</taxon>
        <taxon>Tracheophyta</taxon>
        <taxon>Spermatophyta</taxon>
        <taxon>Magnoliopsida</taxon>
        <taxon>eudicotyledons</taxon>
        <taxon>Gunneridae</taxon>
        <taxon>Pentapetalae</taxon>
        <taxon>asterids</taxon>
        <taxon>lamiids</taxon>
        <taxon>Lamiales</taxon>
        <taxon>Pedaliaceae</taxon>
        <taxon>Sesamum</taxon>
    </lineage>
</organism>
<dbReference type="EMBL" id="JACGWO010000008">
    <property type="protein sequence ID" value="KAK4421910.1"/>
    <property type="molecule type" value="Genomic_DNA"/>
</dbReference>
<dbReference type="InterPro" id="IPR026960">
    <property type="entry name" value="RVT-Znf"/>
</dbReference>
<name>A0AAE2CH60_9LAMI</name>
<proteinExistence type="predicted"/>
<accession>A0AAE2CH60</accession>
<dbReference type="Proteomes" id="UP001293254">
    <property type="component" value="Unassembled WGS sequence"/>
</dbReference>
<comment type="caution">
    <text evidence="2">The sequence shown here is derived from an EMBL/GenBank/DDBJ whole genome shotgun (WGS) entry which is preliminary data.</text>
</comment>
<reference evidence="2" key="1">
    <citation type="submission" date="2020-06" db="EMBL/GenBank/DDBJ databases">
        <authorList>
            <person name="Li T."/>
            <person name="Hu X."/>
            <person name="Zhang T."/>
            <person name="Song X."/>
            <person name="Zhang H."/>
            <person name="Dai N."/>
            <person name="Sheng W."/>
            <person name="Hou X."/>
            <person name="Wei L."/>
        </authorList>
    </citation>
    <scope>NUCLEOTIDE SEQUENCE</scope>
    <source>
        <strain evidence="2">3651</strain>
        <tissue evidence="2">Leaf</tissue>
    </source>
</reference>
<dbReference type="Pfam" id="PF13966">
    <property type="entry name" value="zf-RVT"/>
    <property type="match status" value="1"/>
</dbReference>
<reference evidence="2" key="2">
    <citation type="journal article" date="2024" name="Plant">
        <title>Genomic evolution and insights into agronomic trait innovations of Sesamum species.</title>
        <authorList>
            <person name="Miao H."/>
            <person name="Wang L."/>
            <person name="Qu L."/>
            <person name="Liu H."/>
            <person name="Sun Y."/>
            <person name="Le M."/>
            <person name="Wang Q."/>
            <person name="Wei S."/>
            <person name="Zheng Y."/>
            <person name="Lin W."/>
            <person name="Duan Y."/>
            <person name="Cao H."/>
            <person name="Xiong S."/>
            <person name="Wang X."/>
            <person name="Wei L."/>
            <person name="Li C."/>
            <person name="Ma Q."/>
            <person name="Ju M."/>
            <person name="Zhao R."/>
            <person name="Li G."/>
            <person name="Mu C."/>
            <person name="Tian Q."/>
            <person name="Mei H."/>
            <person name="Zhang T."/>
            <person name="Gao T."/>
            <person name="Zhang H."/>
        </authorList>
    </citation>
    <scope>NUCLEOTIDE SEQUENCE</scope>
    <source>
        <strain evidence="2">3651</strain>
    </source>
</reference>
<gene>
    <name evidence="2" type="ORF">Salat_2141700</name>
</gene>
<keyword evidence="3" id="KW-1185">Reference proteome</keyword>
<evidence type="ECO:0000313" key="3">
    <source>
        <dbReference type="Proteomes" id="UP001293254"/>
    </source>
</evidence>
<evidence type="ECO:0000313" key="2">
    <source>
        <dbReference type="EMBL" id="KAK4421910.1"/>
    </source>
</evidence>
<evidence type="ECO:0000259" key="1">
    <source>
        <dbReference type="Pfam" id="PF13966"/>
    </source>
</evidence>
<feature type="domain" description="Reverse transcriptase zinc-binding" evidence="1">
    <location>
        <begin position="2"/>
        <end position="91"/>
    </location>
</feature>